<dbReference type="InterPro" id="IPR036388">
    <property type="entry name" value="WH-like_DNA-bd_sf"/>
</dbReference>
<protein>
    <submittedName>
        <fullName evidence="2">Helix-turn-helix transcriptional regulator</fullName>
    </submittedName>
</protein>
<organism evidence="2 3">
    <name type="scientific">Candidatus Amunia macphersoniae</name>
    <dbReference type="NCBI Taxonomy" id="3127014"/>
    <lineage>
        <taxon>Bacteria</taxon>
        <taxon>Bacillati</taxon>
        <taxon>Candidatus Dormiibacterota</taxon>
        <taxon>Candidatus Dormibacteria</taxon>
        <taxon>Candidatus Aeolococcales</taxon>
        <taxon>Candidatus Aeolococcaceae</taxon>
        <taxon>Candidatus Amunia</taxon>
    </lineage>
</organism>
<dbReference type="Pfam" id="PF03551">
    <property type="entry name" value="PadR"/>
    <property type="match status" value="1"/>
</dbReference>
<dbReference type="Gene3D" id="1.10.10.10">
    <property type="entry name" value="Winged helix-like DNA-binding domain superfamily/Winged helix DNA-binding domain"/>
    <property type="match status" value="1"/>
</dbReference>
<sequence length="204" mass="22720">MGLLVRERGIRAVVRMGGSSIYDAVDRLERFGLIEASEPSREGRRPERTVYSIAAAGRDELRSWMAELLAHPAEEYPQFAAALAFVIGAGRDQTVTLLRERMMRLEALIASGEKVLEAMRSMPRIIAIEGEYSNAMHAAELTWLRGLVDDIVAGRLWSDEELRTLFAMSSSADNDDEIPDEIARAVEHRKRAHGQQQAAEGEPT</sequence>
<evidence type="ECO:0000259" key="1">
    <source>
        <dbReference type="Pfam" id="PF03551"/>
    </source>
</evidence>
<evidence type="ECO:0000313" key="3">
    <source>
        <dbReference type="Proteomes" id="UP000614410"/>
    </source>
</evidence>
<dbReference type="InterPro" id="IPR005149">
    <property type="entry name" value="Tscrpt_reg_PadR_N"/>
</dbReference>
<dbReference type="AlphaFoldDB" id="A0A934NIL8"/>
<evidence type="ECO:0000313" key="2">
    <source>
        <dbReference type="EMBL" id="MBJ7608199.1"/>
    </source>
</evidence>
<feature type="domain" description="Transcription regulator PadR N-terminal" evidence="1">
    <location>
        <begin position="13"/>
        <end position="62"/>
    </location>
</feature>
<proteinExistence type="predicted"/>
<reference evidence="2 3" key="1">
    <citation type="submission" date="2020-10" db="EMBL/GenBank/DDBJ databases">
        <title>Ca. Dormibacterota MAGs.</title>
        <authorList>
            <person name="Montgomery K."/>
        </authorList>
    </citation>
    <scope>NUCLEOTIDE SEQUENCE [LARGE SCALE GENOMIC DNA]</scope>
    <source>
        <strain evidence="2">Mitchell_Peninsula_5</strain>
    </source>
</reference>
<dbReference type="InterPro" id="IPR036390">
    <property type="entry name" value="WH_DNA-bd_sf"/>
</dbReference>
<dbReference type="SUPFAM" id="SSF46785">
    <property type="entry name" value="Winged helix' DNA-binding domain"/>
    <property type="match status" value="1"/>
</dbReference>
<name>A0A934NIL8_9BACT</name>
<dbReference type="EMBL" id="JAEKNN010000008">
    <property type="protein sequence ID" value="MBJ7608199.1"/>
    <property type="molecule type" value="Genomic_DNA"/>
</dbReference>
<dbReference type="Proteomes" id="UP000614410">
    <property type="component" value="Unassembled WGS sequence"/>
</dbReference>
<comment type="caution">
    <text evidence="2">The sequence shown here is derived from an EMBL/GenBank/DDBJ whole genome shotgun (WGS) entry which is preliminary data.</text>
</comment>
<accession>A0A934NIL8</accession>
<gene>
    <name evidence="2" type="ORF">JF887_02050</name>
</gene>